<dbReference type="SUPFAM" id="SSF48371">
    <property type="entry name" value="ARM repeat"/>
    <property type="match status" value="2"/>
</dbReference>
<keyword evidence="6" id="KW-1185">Reference proteome</keyword>
<dbReference type="Gene3D" id="1.25.10.10">
    <property type="entry name" value="Leucine-rich Repeat Variant"/>
    <property type="match status" value="1"/>
</dbReference>
<dbReference type="Pfam" id="PF25772">
    <property type="entry name" value="HEAT_RRP12_N"/>
    <property type="match status" value="1"/>
</dbReference>
<dbReference type="PANTHER" id="PTHR48412">
    <property type="entry name" value="ARM REPEAT SUPERFAMILY PROTEIN"/>
    <property type="match status" value="1"/>
</dbReference>
<feature type="domain" description="RRP12 N-terminal HEAT" evidence="4">
    <location>
        <begin position="1"/>
        <end position="285"/>
    </location>
</feature>
<dbReference type="PANTHER" id="PTHR48412:SF1">
    <property type="entry name" value="ARM REPEAT SUPERFAMILY PROTEIN"/>
    <property type="match status" value="1"/>
</dbReference>
<protein>
    <recommendedName>
        <fullName evidence="7">RRP12-like protein</fullName>
    </recommendedName>
</protein>
<evidence type="ECO:0000313" key="6">
    <source>
        <dbReference type="Proteomes" id="UP001293593"/>
    </source>
</evidence>
<dbReference type="InterPro" id="IPR016024">
    <property type="entry name" value="ARM-type_fold"/>
</dbReference>
<feature type="compositionally biased region" description="Basic and acidic residues" evidence="2">
    <location>
        <begin position="1078"/>
        <end position="1090"/>
    </location>
</feature>
<dbReference type="EMBL" id="JAWXYG010000002">
    <property type="protein sequence ID" value="KAK4281892.1"/>
    <property type="molecule type" value="Genomic_DNA"/>
</dbReference>
<reference evidence="5" key="1">
    <citation type="submission" date="2023-10" db="EMBL/GenBank/DDBJ databases">
        <title>Chromosome-level genome of the transformable northern wattle, Acacia crassicarpa.</title>
        <authorList>
            <person name="Massaro I."/>
            <person name="Sinha N.R."/>
            <person name="Poethig S."/>
            <person name="Leichty A.R."/>
        </authorList>
    </citation>
    <scope>NUCLEOTIDE SEQUENCE</scope>
    <source>
        <strain evidence="5">Acra3RX</strain>
        <tissue evidence="5">Leaf</tissue>
    </source>
</reference>
<evidence type="ECO:0000256" key="1">
    <source>
        <dbReference type="ARBA" id="ARBA00007690"/>
    </source>
</evidence>
<feature type="domain" description="RRP12 HEAT" evidence="3">
    <location>
        <begin position="355"/>
        <end position="654"/>
    </location>
</feature>
<dbReference type="InterPro" id="IPR057860">
    <property type="entry name" value="HEAT_RRP12_N"/>
</dbReference>
<evidence type="ECO:0008006" key="7">
    <source>
        <dbReference type="Google" id="ProtNLM"/>
    </source>
</evidence>
<evidence type="ECO:0000313" key="5">
    <source>
        <dbReference type="EMBL" id="KAK4281892.1"/>
    </source>
</evidence>
<organism evidence="5 6">
    <name type="scientific">Acacia crassicarpa</name>
    <name type="common">northern wattle</name>
    <dbReference type="NCBI Taxonomy" id="499986"/>
    <lineage>
        <taxon>Eukaryota</taxon>
        <taxon>Viridiplantae</taxon>
        <taxon>Streptophyta</taxon>
        <taxon>Embryophyta</taxon>
        <taxon>Tracheophyta</taxon>
        <taxon>Spermatophyta</taxon>
        <taxon>Magnoliopsida</taxon>
        <taxon>eudicotyledons</taxon>
        <taxon>Gunneridae</taxon>
        <taxon>Pentapetalae</taxon>
        <taxon>rosids</taxon>
        <taxon>fabids</taxon>
        <taxon>Fabales</taxon>
        <taxon>Fabaceae</taxon>
        <taxon>Caesalpinioideae</taxon>
        <taxon>mimosoid clade</taxon>
        <taxon>Acacieae</taxon>
        <taxon>Acacia</taxon>
    </lineage>
</organism>
<comment type="caution">
    <text evidence="5">The sequence shown here is derived from an EMBL/GenBank/DDBJ whole genome shotgun (WGS) entry which is preliminary data.</text>
</comment>
<feature type="compositionally biased region" description="Low complexity" evidence="2">
    <location>
        <begin position="1110"/>
        <end position="1120"/>
    </location>
</feature>
<evidence type="ECO:0000256" key="2">
    <source>
        <dbReference type="SAM" id="MobiDB-lite"/>
    </source>
</evidence>
<evidence type="ECO:0000259" key="3">
    <source>
        <dbReference type="Pfam" id="PF08161"/>
    </source>
</evidence>
<dbReference type="InterPro" id="IPR012978">
    <property type="entry name" value="HEAT_RRP12"/>
</dbReference>
<dbReference type="Pfam" id="PF08161">
    <property type="entry name" value="RRP12_HEAT"/>
    <property type="match status" value="1"/>
</dbReference>
<dbReference type="AlphaFoldDB" id="A0AAE1N2Z4"/>
<dbReference type="InterPro" id="IPR011989">
    <property type="entry name" value="ARM-like"/>
</dbReference>
<evidence type="ECO:0000259" key="4">
    <source>
        <dbReference type="Pfam" id="PF25772"/>
    </source>
</evidence>
<accession>A0AAE1N2Z4</accession>
<feature type="region of interest" description="Disordered" evidence="2">
    <location>
        <begin position="1016"/>
        <end position="1151"/>
    </location>
</feature>
<name>A0AAE1N2Z4_9FABA</name>
<proteinExistence type="inferred from homology"/>
<dbReference type="Proteomes" id="UP001293593">
    <property type="component" value="Unassembled WGS sequence"/>
</dbReference>
<gene>
    <name evidence="5" type="ORF">QN277_013336</name>
</gene>
<comment type="similarity">
    <text evidence="1">Belongs to the RRP12 family.</text>
</comment>
<sequence length="1151" mass="126767">MEEERAELFKDDLDLCRQLMDRYANSTAPHHRHLLATAAAMRSNLTAESLPLTPPAYFAAIVSALDTASSSESLDPTAMSALLSFLAIDLPLVQPGGIAPARASDAVEVLVKVAEREGKGLVVSSVRAAVKCFGVLMGFCDLEHWDTVRLGFEALMKFSIDKRPKVRRCAQESLEKVFKSFQSSRVVREASKFVLSVLRSYMPLATNLVTSRTSDGSKDDKSSKPEHMEVLYVLNVLKLTAPCLSAKVMSKVLSEMHKLMDSQFSALTRHVLKIIEAILEAPRSENIVVETENITVSLTLYVSLGDKNPLDTVICAATLLSCALDVLQTGQSSCWIKNLPHVCSSVVGLLTSEASTASQASSILKDVLKRHVRPLSLLIDPNQISCGRSQESFEGSALKSTCAVFENALSSGVGIPNEHILSVISVLFVELGEISFVLMRNIVLKLADLMTHNSEGGLGVEHLQKCFGAAVFAMGPERILTLVPISLDEHDLSYSNIWLVPILKRYVTGATLAYYMDHIMPLAKSFKLASRRVKKTASSQDLQVRAHELLALLPSFCSRATDTYQKFSSLSDVLITFLKKNPSMHENISMALQILVDENRTVSQKRSESNCSAPQDKMEFGILPSYSKKEANRNIKALASCSDQLLRVLSDLFINSRSGNHIPLKGAIGCLASITDSSVTEEIFASLLKRFQFIDYEGKSEELKNDDQALDSEPSNTERDSKRLLILELASSLVEGAKDDLVEMIYTLTINSFQAANGRIHHEAYCTLSKMLEENTSFCSSRYGELIDLLLNQKSSNDIACLRSRFACFHTLMIHTVKMSLAEEVDLKAFLILNEIILTLKDGNDEARKQAYNVLLDIGSTLRDLSYHGPTSPYHKLINMIMGYLSGSSPHIQSGAVSALSVLAYKDIDIFLSASDLVPSLLSLLHTKAVEVIKAVLGFVKVMVSCLQAKDLHNFLSDIVTEVLPWSSVSRHHFRSKVTVIFEIIIRKCGAAAVKAVIPQKYMGFIKTVLENRHGRSSAVEDVNNDTENKPEGSSAKGPERRKKPKNLDSQENGAGKLKKRKRDKKFETHLPSLNDPLKSRSNHESDSAKRARHSYNNNSKKGGQEGSKKGSWSNKNKSLSGGGKRKVKPMSTKAASHGPMRSSKSHKTKR</sequence>